<keyword evidence="2" id="KW-1185">Reference proteome</keyword>
<gene>
    <name evidence="1" type="ORF">F0562_017727</name>
</gene>
<dbReference type="Proteomes" id="UP000325577">
    <property type="component" value="Linkage Group LG8"/>
</dbReference>
<sequence length="82" mass="8380">MEERESGDRSVVADPLCSAIAAPTSMATTAALTPGPSGAPLTTSCSAKTAFGMPTAAASYQLPKIATPTRIRIQTTVASRLR</sequence>
<protein>
    <submittedName>
        <fullName evidence="1">Uncharacterized protein</fullName>
    </submittedName>
</protein>
<reference evidence="1 2" key="1">
    <citation type="submission" date="2019-09" db="EMBL/GenBank/DDBJ databases">
        <title>A chromosome-level genome assembly of the Chinese tupelo Nyssa sinensis.</title>
        <authorList>
            <person name="Yang X."/>
            <person name="Kang M."/>
            <person name="Yang Y."/>
            <person name="Xiong H."/>
            <person name="Wang M."/>
            <person name="Zhang Z."/>
            <person name="Wang Z."/>
            <person name="Wu H."/>
            <person name="Ma T."/>
            <person name="Liu J."/>
            <person name="Xi Z."/>
        </authorList>
    </citation>
    <scope>NUCLEOTIDE SEQUENCE [LARGE SCALE GENOMIC DNA]</scope>
    <source>
        <strain evidence="1">J267</strain>
        <tissue evidence="1">Leaf</tissue>
    </source>
</reference>
<name>A0A5J4ZHR4_9ASTE</name>
<evidence type="ECO:0000313" key="1">
    <source>
        <dbReference type="EMBL" id="KAA8517434.1"/>
    </source>
</evidence>
<evidence type="ECO:0000313" key="2">
    <source>
        <dbReference type="Proteomes" id="UP000325577"/>
    </source>
</evidence>
<proteinExistence type="predicted"/>
<dbReference type="AlphaFoldDB" id="A0A5J4ZHR4"/>
<accession>A0A5J4ZHR4</accession>
<dbReference type="EMBL" id="CM018051">
    <property type="protein sequence ID" value="KAA8517434.1"/>
    <property type="molecule type" value="Genomic_DNA"/>
</dbReference>
<organism evidence="1 2">
    <name type="scientific">Nyssa sinensis</name>
    <dbReference type="NCBI Taxonomy" id="561372"/>
    <lineage>
        <taxon>Eukaryota</taxon>
        <taxon>Viridiplantae</taxon>
        <taxon>Streptophyta</taxon>
        <taxon>Embryophyta</taxon>
        <taxon>Tracheophyta</taxon>
        <taxon>Spermatophyta</taxon>
        <taxon>Magnoliopsida</taxon>
        <taxon>eudicotyledons</taxon>
        <taxon>Gunneridae</taxon>
        <taxon>Pentapetalae</taxon>
        <taxon>asterids</taxon>
        <taxon>Cornales</taxon>
        <taxon>Nyssaceae</taxon>
        <taxon>Nyssa</taxon>
    </lineage>
</organism>